<evidence type="ECO:0000256" key="1">
    <source>
        <dbReference type="ARBA" id="ARBA00005201"/>
    </source>
</evidence>
<dbReference type="AlphaFoldDB" id="A0AAD7Z6P3"/>
<evidence type="ECO:0000256" key="7">
    <source>
        <dbReference type="ARBA" id="ARBA00022840"/>
    </source>
</evidence>
<dbReference type="InterPro" id="IPR015865">
    <property type="entry name" value="Riboflavin_kinase_bac/euk"/>
</dbReference>
<dbReference type="EMBL" id="JASPKZ010010265">
    <property type="protein sequence ID" value="KAJ9574740.1"/>
    <property type="molecule type" value="Genomic_DNA"/>
</dbReference>
<sequence>MKGLPYFACGKIVKGFGRGSRQLGIPTANFPQEVVDALPDEIEMGVYYGWAQVESGPVYKMVMSVGWNPYYNNVKRSMETHILNKFSEDFYGQQLKICMAGYIRPEENFENLDVDLLSNGETQLELPEMKKF</sequence>
<dbReference type="InterPro" id="IPR023465">
    <property type="entry name" value="Riboflavin_kinase_dom_sf"/>
</dbReference>
<name>A0AAD7Z6P3_DIPPU</name>
<evidence type="ECO:0000313" key="10">
    <source>
        <dbReference type="Proteomes" id="UP001233999"/>
    </source>
</evidence>
<dbReference type="Proteomes" id="UP001233999">
    <property type="component" value="Unassembled WGS sequence"/>
</dbReference>
<evidence type="ECO:0000259" key="8">
    <source>
        <dbReference type="SMART" id="SM00904"/>
    </source>
</evidence>
<keyword evidence="10" id="KW-1185">Reference proteome</keyword>
<comment type="pathway">
    <text evidence="1">Cofactor biosynthesis; FMN biosynthesis; FMN from riboflavin (ATP route): step 1/1.</text>
</comment>
<evidence type="ECO:0000313" key="9">
    <source>
        <dbReference type="EMBL" id="KAJ9574740.1"/>
    </source>
</evidence>
<keyword evidence="6" id="KW-0547">Nucleotide-binding</keyword>
<dbReference type="EC" id="2.7.1.26" evidence="2"/>
<dbReference type="GO" id="GO:0009231">
    <property type="term" value="P:riboflavin biosynthetic process"/>
    <property type="evidence" value="ECO:0007669"/>
    <property type="project" value="InterPro"/>
</dbReference>
<dbReference type="GO" id="GO:0005739">
    <property type="term" value="C:mitochondrion"/>
    <property type="evidence" value="ECO:0007669"/>
    <property type="project" value="TreeGrafter"/>
</dbReference>
<comment type="caution">
    <text evidence="9">The sequence shown here is derived from an EMBL/GenBank/DDBJ whole genome shotgun (WGS) entry which is preliminary data.</text>
</comment>
<dbReference type="Pfam" id="PF01687">
    <property type="entry name" value="Flavokinase"/>
    <property type="match status" value="1"/>
</dbReference>
<dbReference type="GO" id="GO:0009398">
    <property type="term" value="P:FMN biosynthetic process"/>
    <property type="evidence" value="ECO:0007669"/>
    <property type="project" value="TreeGrafter"/>
</dbReference>
<dbReference type="InterPro" id="IPR023468">
    <property type="entry name" value="Riboflavin_kinase"/>
</dbReference>
<reference evidence="9" key="2">
    <citation type="submission" date="2023-05" db="EMBL/GenBank/DDBJ databases">
        <authorList>
            <person name="Fouks B."/>
        </authorList>
    </citation>
    <scope>NUCLEOTIDE SEQUENCE</scope>
    <source>
        <strain evidence="9">Stay&amp;Tobe</strain>
        <tissue evidence="9">Testes</tissue>
    </source>
</reference>
<proteinExistence type="predicted"/>
<organism evidence="9 10">
    <name type="scientific">Diploptera punctata</name>
    <name type="common">Pacific beetle cockroach</name>
    <dbReference type="NCBI Taxonomy" id="6984"/>
    <lineage>
        <taxon>Eukaryota</taxon>
        <taxon>Metazoa</taxon>
        <taxon>Ecdysozoa</taxon>
        <taxon>Arthropoda</taxon>
        <taxon>Hexapoda</taxon>
        <taxon>Insecta</taxon>
        <taxon>Pterygota</taxon>
        <taxon>Neoptera</taxon>
        <taxon>Polyneoptera</taxon>
        <taxon>Dictyoptera</taxon>
        <taxon>Blattodea</taxon>
        <taxon>Blaberoidea</taxon>
        <taxon>Blaberidae</taxon>
        <taxon>Diplopterinae</taxon>
        <taxon>Diploptera</taxon>
    </lineage>
</organism>
<feature type="domain" description="Riboflavin kinase" evidence="8">
    <location>
        <begin position="1"/>
        <end position="118"/>
    </location>
</feature>
<dbReference type="Gene3D" id="2.40.30.30">
    <property type="entry name" value="Riboflavin kinase-like"/>
    <property type="match status" value="1"/>
</dbReference>
<dbReference type="PANTHER" id="PTHR22749">
    <property type="entry name" value="RIBOFLAVIN KINASE/FMN ADENYLYLTRANSFERASE"/>
    <property type="match status" value="1"/>
</dbReference>
<keyword evidence="4" id="KW-0288">FMN</keyword>
<dbReference type="GO" id="GO:0008531">
    <property type="term" value="F:riboflavin kinase activity"/>
    <property type="evidence" value="ECO:0007669"/>
    <property type="project" value="UniProtKB-EC"/>
</dbReference>
<gene>
    <name evidence="9" type="ORF">L9F63_008110</name>
</gene>
<evidence type="ECO:0000256" key="4">
    <source>
        <dbReference type="ARBA" id="ARBA00022643"/>
    </source>
</evidence>
<feature type="non-terminal residue" evidence="9">
    <location>
        <position position="132"/>
    </location>
</feature>
<accession>A0AAD7Z6P3</accession>
<keyword evidence="5" id="KW-0808">Transferase</keyword>
<dbReference type="SUPFAM" id="SSF82114">
    <property type="entry name" value="Riboflavin kinase-like"/>
    <property type="match status" value="1"/>
</dbReference>
<evidence type="ECO:0000256" key="2">
    <source>
        <dbReference type="ARBA" id="ARBA00012105"/>
    </source>
</evidence>
<keyword evidence="7" id="KW-0067">ATP-binding</keyword>
<dbReference type="GO" id="GO:0005524">
    <property type="term" value="F:ATP binding"/>
    <property type="evidence" value="ECO:0007669"/>
    <property type="project" value="UniProtKB-KW"/>
</dbReference>
<protein>
    <recommendedName>
        <fullName evidence="2">riboflavin kinase</fullName>
        <ecNumber evidence="2">2.7.1.26</ecNumber>
    </recommendedName>
</protein>
<evidence type="ECO:0000256" key="5">
    <source>
        <dbReference type="ARBA" id="ARBA00022679"/>
    </source>
</evidence>
<dbReference type="PANTHER" id="PTHR22749:SF6">
    <property type="entry name" value="RIBOFLAVIN KINASE"/>
    <property type="match status" value="1"/>
</dbReference>
<keyword evidence="3" id="KW-0285">Flavoprotein</keyword>
<evidence type="ECO:0000256" key="6">
    <source>
        <dbReference type="ARBA" id="ARBA00022741"/>
    </source>
</evidence>
<evidence type="ECO:0000256" key="3">
    <source>
        <dbReference type="ARBA" id="ARBA00022630"/>
    </source>
</evidence>
<reference evidence="9" key="1">
    <citation type="journal article" date="2023" name="IScience">
        <title>Live-bearing cockroach genome reveals convergent evolutionary mechanisms linked to viviparity in insects and beyond.</title>
        <authorList>
            <person name="Fouks B."/>
            <person name="Harrison M.C."/>
            <person name="Mikhailova A.A."/>
            <person name="Marchal E."/>
            <person name="English S."/>
            <person name="Carruthers M."/>
            <person name="Jennings E.C."/>
            <person name="Chiamaka E.L."/>
            <person name="Frigard R.A."/>
            <person name="Pippel M."/>
            <person name="Attardo G.M."/>
            <person name="Benoit J.B."/>
            <person name="Bornberg-Bauer E."/>
            <person name="Tobe S.S."/>
        </authorList>
    </citation>
    <scope>NUCLEOTIDE SEQUENCE</scope>
    <source>
        <strain evidence="9">Stay&amp;Tobe</strain>
    </source>
</reference>
<dbReference type="SMART" id="SM00904">
    <property type="entry name" value="Flavokinase"/>
    <property type="match status" value="1"/>
</dbReference>